<dbReference type="PANTHER" id="PTHR24305:SF230">
    <property type="entry name" value="P450, PUTATIVE (EUROFUNG)-RELATED"/>
    <property type="match status" value="1"/>
</dbReference>
<dbReference type="SUPFAM" id="SSF48264">
    <property type="entry name" value="Cytochrome P450"/>
    <property type="match status" value="1"/>
</dbReference>
<dbReference type="InterPro" id="IPR002401">
    <property type="entry name" value="Cyt_P450_E_grp-I"/>
</dbReference>
<evidence type="ECO:0000313" key="12">
    <source>
        <dbReference type="Proteomes" id="UP000272025"/>
    </source>
</evidence>
<feature type="binding site" description="axial binding residue" evidence="8">
    <location>
        <position position="475"/>
    </location>
    <ligand>
        <name>heme</name>
        <dbReference type="ChEBI" id="CHEBI:30413"/>
    </ligand>
    <ligandPart>
        <name>Fe</name>
        <dbReference type="ChEBI" id="CHEBI:18248"/>
    </ligandPart>
</feature>
<evidence type="ECO:0000256" key="5">
    <source>
        <dbReference type="ARBA" id="ARBA00023002"/>
    </source>
</evidence>
<reference evidence="11 12" key="1">
    <citation type="journal article" date="2018" name="Mol. Ecol.">
        <title>The obligate alkalophilic soda-lake fungus Sodiomyces alkalinus has shifted to a protein diet.</title>
        <authorList>
            <person name="Grum-Grzhimaylo A.A."/>
            <person name="Falkoski D.L."/>
            <person name="van den Heuvel J."/>
            <person name="Valero-Jimenez C.A."/>
            <person name="Min B."/>
            <person name="Choi I.G."/>
            <person name="Lipzen A."/>
            <person name="Daum C.G."/>
            <person name="Aanen D.K."/>
            <person name="Tsang A."/>
            <person name="Henrissat B."/>
            <person name="Bilanenko E.N."/>
            <person name="de Vries R.P."/>
            <person name="van Kan J.A.L."/>
            <person name="Grigoriev I.V."/>
            <person name="Debets A.J.M."/>
        </authorList>
    </citation>
    <scope>NUCLEOTIDE SEQUENCE [LARGE SCALE GENOMIC DNA]</scope>
    <source>
        <strain evidence="11 12">F11</strain>
    </source>
</reference>
<evidence type="ECO:0000256" key="3">
    <source>
        <dbReference type="ARBA" id="ARBA00022617"/>
    </source>
</evidence>
<dbReference type="Pfam" id="PF00067">
    <property type="entry name" value="p450"/>
    <property type="match status" value="1"/>
</dbReference>
<dbReference type="GO" id="GO:0020037">
    <property type="term" value="F:heme binding"/>
    <property type="evidence" value="ECO:0007669"/>
    <property type="project" value="InterPro"/>
</dbReference>
<dbReference type="Proteomes" id="UP000272025">
    <property type="component" value="Unassembled WGS sequence"/>
</dbReference>
<dbReference type="EMBL" id="ML119054">
    <property type="protein sequence ID" value="ROT38995.1"/>
    <property type="molecule type" value="Genomic_DNA"/>
</dbReference>
<organism evidence="11 12">
    <name type="scientific">Sodiomyces alkalinus (strain CBS 110278 / VKM F-3762 / F11)</name>
    <name type="common">Alkaliphilic filamentous fungus</name>
    <dbReference type="NCBI Taxonomy" id="1314773"/>
    <lineage>
        <taxon>Eukaryota</taxon>
        <taxon>Fungi</taxon>
        <taxon>Dikarya</taxon>
        <taxon>Ascomycota</taxon>
        <taxon>Pezizomycotina</taxon>
        <taxon>Sordariomycetes</taxon>
        <taxon>Hypocreomycetidae</taxon>
        <taxon>Glomerellales</taxon>
        <taxon>Plectosphaerellaceae</taxon>
        <taxon>Sodiomyces</taxon>
    </lineage>
</organism>
<dbReference type="RefSeq" id="XP_028466801.1">
    <property type="nucleotide sequence ID" value="XM_028609806.1"/>
</dbReference>
<dbReference type="PRINTS" id="PR00385">
    <property type="entry name" value="P450"/>
</dbReference>
<keyword evidence="10" id="KW-0472">Membrane</keyword>
<dbReference type="GO" id="GO:0016705">
    <property type="term" value="F:oxidoreductase activity, acting on paired donors, with incorporation or reduction of molecular oxygen"/>
    <property type="evidence" value="ECO:0007669"/>
    <property type="project" value="InterPro"/>
</dbReference>
<evidence type="ECO:0000256" key="2">
    <source>
        <dbReference type="ARBA" id="ARBA00010617"/>
    </source>
</evidence>
<dbReference type="OrthoDB" id="1470350at2759"/>
<dbReference type="InterPro" id="IPR036396">
    <property type="entry name" value="Cyt_P450_sf"/>
</dbReference>
<keyword evidence="3 8" id="KW-0349">Heme</keyword>
<keyword evidence="12" id="KW-1185">Reference proteome</keyword>
<comment type="similarity">
    <text evidence="2 9">Belongs to the cytochrome P450 family.</text>
</comment>
<dbReference type="Gene3D" id="1.10.630.10">
    <property type="entry name" value="Cytochrome P450"/>
    <property type="match status" value="1"/>
</dbReference>
<gene>
    <name evidence="11" type="ORF">SODALDRAFT_323479</name>
</gene>
<dbReference type="CDD" id="cd11058">
    <property type="entry name" value="CYP60B-like"/>
    <property type="match status" value="1"/>
</dbReference>
<dbReference type="STRING" id="1314773.A0A3N2PXC1"/>
<keyword evidence="5 9" id="KW-0560">Oxidoreductase</keyword>
<evidence type="ECO:0000256" key="8">
    <source>
        <dbReference type="PIRSR" id="PIRSR602401-1"/>
    </source>
</evidence>
<evidence type="ECO:0000256" key="10">
    <source>
        <dbReference type="SAM" id="Phobius"/>
    </source>
</evidence>
<protein>
    <submittedName>
        <fullName evidence="11">Isotrichodermin C-15 hydroxylase</fullName>
    </submittedName>
</protein>
<keyword evidence="4 8" id="KW-0479">Metal-binding</keyword>
<dbReference type="GeneID" id="39578284"/>
<dbReference type="GO" id="GO:0005506">
    <property type="term" value="F:iron ion binding"/>
    <property type="evidence" value="ECO:0007669"/>
    <property type="project" value="InterPro"/>
</dbReference>
<name>A0A3N2PXC1_SODAK</name>
<keyword evidence="7 9" id="KW-0503">Monooxygenase</keyword>
<dbReference type="PANTHER" id="PTHR24305">
    <property type="entry name" value="CYTOCHROME P450"/>
    <property type="match status" value="1"/>
</dbReference>
<evidence type="ECO:0000256" key="7">
    <source>
        <dbReference type="ARBA" id="ARBA00023033"/>
    </source>
</evidence>
<dbReference type="PRINTS" id="PR00463">
    <property type="entry name" value="EP450I"/>
</dbReference>
<dbReference type="InterPro" id="IPR050121">
    <property type="entry name" value="Cytochrome_P450_monoxygenase"/>
</dbReference>
<keyword evidence="6 8" id="KW-0408">Iron</keyword>
<comment type="cofactor">
    <cofactor evidence="1 8">
        <name>heme</name>
        <dbReference type="ChEBI" id="CHEBI:30413"/>
    </cofactor>
</comment>
<feature type="transmembrane region" description="Helical" evidence="10">
    <location>
        <begin position="7"/>
        <end position="27"/>
    </location>
</feature>
<dbReference type="GO" id="GO:0004497">
    <property type="term" value="F:monooxygenase activity"/>
    <property type="evidence" value="ECO:0007669"/>
    <property type="project" value="UniProtKB-KW"/>
</dbReference>
<evidence type="ECO:0000313" key="11">
    <source>
        <dbReference type="EMBL" id="ROT38995.1"/>
    </source>
</evidence>
<evidence type="ECO:0000256" key="4">
    <source>
        <dbReference type="ARBA" id="ARBA00022723"/>
    </source>
</evidence>
<keyword evidence="10" id="KW-0812">Transmembrane</keyword>
<keyword evidence="10" id="KW-1133">Transmembrane helix</keyword>
<dbReference type="InterPro" id="IPR017972">
    <property type="entry name" value="Cyt_P450_CS"/>
</dbReference>
<accession>A0A3N2PXC1</accession>
<proteinExistence type="inferred from homology"/>
<sequence>MAREKTISLLAAAVGLYILYRLLRIIYNLFYHPLRSFPGPPLYRASRLPIALAQVDGKRSFRIQSLHDQYGPVVRIAPNHLSFTDPQAFRDVYGTRKKASSLPKAPASSLASARSIPELPKADEFYRVDKSFPRNIVSEELTQHRALRHALAPSFSEKAIRAQEGLITGYVDKLISRMRAACAEAEAETETEGAPHDGGKAVLDMKEHYNWSTFDVIGDLVFGEPFGCLEMGKTHDWVRAISSFIREETRLRALVYLGHESLAEMLFRMAVFSAQSRRIRRYTCEKLDERLAAVDRNEERRADLFGEMLKKRDALDLEYGHLMSNSMVLVLAGSETTATLLAGATYLLTTHPAVLERATREVRERFSSADEINFTSVSQLKYMLAVLSETFRCYPPVLSGLVRKVPKAGQMIAGHFVPEGTLVEVAQWAANHDAQNWADPWVFNPDRFMDGEAEAMAKGNRFDALQPFNVGPRNCIGKKYNHWSLAYAEMRLIMARVLFEFDLELHGESQNWIERQKEYIIWNKLPLKIGLKRAVNYGQGRGPRRCEAVRL</sequence>
<evidence type="ECO:0000256" key="6">
    <source>
        <dbReference type="ARBA" id="ARBA00023004"/>
    </source>
</evidence>
<dbReference type="InterPro" id="IPR001128">
    <property type="entry name" value="Cyt_P450"/>
</dbReference>
<dbReference type="PROSITE" id="PS00086">
    <property type="entry name" value="CYTOCHROME_P450"/>
    <property type="match status" value="1"/>
</dbReference>
<evidence type="ECO:0000256" key="9">
    <source>
        <dbReference type="RuleBase" id="RU000461"/>
    </source>
</evidence>
<dbReference type="AlphaFoldDB" id="A0A3N2PXC1"/>
<evidence type="ECO:0000256" key="1">
    <source>
        <dbReference type="ARBA" id="ARBA00001971"/>
    </source>
</evidence>